<dbReference type="PROSITE" id="PS00678">
    <property type="entry name" value="WD_REPEATS_1"/>
    <property type="match status" value="1"/>
</dbReference>
<feature type="repeat" description="WD" evidence="3">
    <location>
        <begin position="388"/>
        <end position="419"/>
    </location>
</feature>
<dbReference type="PROSITE" id="PS50020">
    <property type="entry name" value="WW_DOMAIN_2"/>
    <property type="match status" value="2"/>
</dbReference>
<organism evidence="6 7">
    <name type="scientific">Rhizopogon vinicolor AM-OR11-026</name>
    <dbReference type="NCBI Taxonomy" id="1314800"/>
    <lineage>
        <taxon>Eukaryota</taxon>
        <taxon>Fungi</taxon>
        <taxon>Dikarya</taxon>
        <taxon>Basidiomycota</taxon>
        <taxon>Agaricomycotina</taxon>
        <taxon>Agaricomycetes</taxon>
        <taxon>Agaricomycetidae</taxon>
        <taxon>Boletales</taxon>
        <taxon>Suillineae</taxon>
        <taxon>Rhizopogonaceae</taxon>
        <taxon>Rhizopogon</taxon>
    </lineage>
</organism>
<evidence type="ECO:0000256" key="3">
    <source>
        <dbReference type="PROSITE-ProRule" id="PRU00221"/>
    </source>
</evidence>
<dbReference type="SMART" id="SM00320">
    <property type="entry name" value="WD40"/>
    <property type="match status" value="7"/>
</dbReference>
<dbReference type="PANTHER" id="PTHR19848:SF8">
    <property type="entry name" value="F-BOX AND WD REPEAT DOMAIN CONTAINING 7"/>
    <property type="match status" value="1"/>
</dbReference>
<keyword evidence="1 3" id="KW-0853">WD repeat</keyword>
<feature type="domain" description="WW" evidence="5">
    <location>
        <begin position="84"/>
        <end position="117"/>
    </location>
</feature>
<protein>
    <submittedName>
        <fullName evidence="6">WD40 repeat-like protein</fullName>
    </submittedName>
</protein>
<feature type="repeat" description="WD" evidence="3">
    <location>
        <begin position="343"/>
        <end position="384"/>
    </location>
</feature>
<dbReference type="PRINTS" id="PR00320">
    <property type="entry name" value="GPROTEINBRPT"/>
</dbReference>
<dbReference type="SUPFAM" id="SSF51045">
    <property type="entry name" value="WW domain"/>
    <property type="match status" value="1"/>
</dbReference>
<feature type="region of interest" description="Disordered" evidence="4">
    <location>
        <begin position="1"/>
        <end position="28"/>
    </location>
</feature>
<dbReference type="InterPro" id="IPR020472">
    <property type="entry name" value="WD40_PAC1"/>
</dbReference>
<keyword evidence="7" id="KW-1185">Reference proteome</keyword>
<reference evidence="6 7" key="1">
    <citation type="submission" date="2016-06" db="EMBL/GenBank/DDBJ databases">
        <title>Comparative genomics of the ectomycorrhizal sister species Rhizopogon vinicolor and Rhizopogon vesiculosus (Basidiomycota: Boletales) reveals a divergence of the mating type B locus.</title>
        <authorList>
            <consortium name="DOE Joint Genome Institute"/>
            <person name="Mujic A.B."/>
            <person name="Kuo A."/>
            <person name="Tritt A."/>
            <person name="Lipzen A."/>
            <person name="Chen C."/>
            <person name="Johnson J."/>
            <person name="Sharma A."/>
            <person name="Barry K."/>
            <person name="Grigoriev I.V."/>
            <person name="Spatafora J.W."/>
        </authorList>
    </citation>
    <scope>NUCLEOTIDE SEQUENCE [LARGE SCALE GENOMIC DNA]</scope>
    <source>
        <strain evidence="6 7">AM-OR11-026</strain>
    </source>
</reference>
<dbReference type="STRING" id="1314800.A0A1B7MJK0"/>
<dbReference type="InterPro" id="IPR001202">
    <property type="entry name" value="WW_dom"/>
</dbReference>
<dbReference type="Gene3D" id="2.20.70.10">
    <property type="match status" value="1"/>
</dbReference>
<dbReference type="InterPro" id="IPR036322">
    <property type="entry name" value="WD40_repeat_dom_sf"/>
</dbReference>
<feature type="repeat" description="WD" evidence="3">
    <location>
        <begin position="172"/>
        <end position="213"/>
    </location>
</feature>
<evidence type="ECO:0000256" key="1">
    <source>
        <dbReference type="ARBA" id="ARBA00022574"/>
    </source>
</evidence>
<dbReference type="OrthoDB" id="2658333at2759"/>
<dbReference type="PANTHER" id="PTHR19848">
    <property type="entry name" value="WD40 REPEAT PROTEIN"/>
    <property type="match status" value="1"/>
</dbReference>
<feature type="domain" description="WW" evidence="5">
    <location>
        <begin position="43"/>
        <end position="76"/>
    </location>
</feature>
<accession>A0A1B7MJK0</accession>
<dbReference type="PROSITE" id="PS50294">
    <property type="entry name" value="WD_REPEATS_REGION"/>
    <property type="match status" value="4"/>
</dbReference>
<dbReference type="EMBL" id="KV448919">
    <property type="protein sequence ID" value="OAX32771.1"/>
    <property type="molecule type" value="Genomic_DNA"/>
</dbReference>
<dbReference type="InterPro" id="IPR036020">
    <property type="entry name" value="WW_dom_sf"/>
</dbReference>
<dbReference type="SUPFAM" id="SSF50978">
    <property type="entry name" value="WD40 repeat-like"/>
    <property type="match status" value="1"/>
</dbReference>
<dbReference type="Proteomes" id="UP000092154">
    <property type="component" value="Unassembled WGS sequence"/>
</dbReference>
<dbReference type="InterPro" id="IPR015943">
    <property type="entry name" value="WD40/YVTN_repeat-like_dom_sf"/>
</dbReference>
<evidence type="ECO:0000256" key="4">
    <source>
        <dbReference type="SAM" id="MobiDB-lite"/>
    </source>
</evidence>
<evidence type="ECO:0000256" key="2">
    <source>
        <dbReference type="ARBA" id="ARBA00022737"/>
    </source>
</evidence>
<name>A0A1B7MJK0_9AGAM</name>
<dbReference type="PROSITE" id="PS50082">
    <property type="entry name" value="WD_REPEATS_2"/>
    <property type="match status" value="5"/>
</dbReference>
<sequence>MLTVQREVISDSHTLRAPLTSEEDPPPYGAQHRLHALWEGGNETLPPLWQEFKVLDDKTRYVDNTLYMGSWNRPLPGVRLDQHGDLVPGCEWHISPLGRSYFANHNNRTTSWKKPKLERPAGSLTPHRIIEGHSGCIWDLASLSADCHIMSTSIDGSIRQWTRDGEPIGKPWDSNGEAVGLMAVSPDQTMVVNGNADYRIRLWNIKEGSMVGNPWEGHIAVVRCLDWSPNGLEIVSGSEDGTVRRWNPDTGRQIVPTIETGHSWVFAVKYSPQNDKFVSGGMDKIIRVWSKDGEMLMEIKGHCESVKSLCWSNDNAHIFSGSGSPDCTIRKWRLIDGMELVVLRGHTSIVTSLCLCPNACHLVSASRDCSIRIWDLKTNQSVGNPLLHDDELCALAMSADGKYIATAGSDAKIYLWSFDVALGGDRAASVHGGSAEDEQLKASHICFPSHCTVSLLY</sequence>
<dbReference type="AlphaFoldDB" id="A0A1B7MJK0"/>
<dbReference type="CDD" id="cd00200">
    <property type="entry name" value="WD40"/>
    <property type="match status" value="1"/>
</dbReference>
<feature type="repeat" description="WD" evidence="3">
    <location>
        <begin position="215"/>
        <end position="256"/>
    </location>
</feature>
<evidence type="ECO:0000313" key="6">
    <source>
        <dbReference type="EMBL" id="OAX32771.1"/>
    </source>
</evidence>
<evidence type="ECO:0000313" key="7">
    <source>
        <dbReference type="Proteomes" id="UP000092154"/>
    </source>
</evidence>
<proteinExistence type="predicted"/>
<gene>
    <name evidence="6" type="ORF">K503DRAFT_576880</name>
</gene>
<dbReference type="SMART" id="SM00456">
    <property type="entry name" value="WW"/>
    <property type="match status" value="1"/>
</dbReference>
<feature type="repeat" description="WD" evidence="3">
    <location>
        <begin position="258"/>
        <end position="290"/>
    </location>
</feature>
<dbReference type="InParanoid" id="A0A1B7MJK0"/>
<dbReference type="InterPro" id="IPR019775">
    <property type="entry name" value="WD40_repeat_CS"/>
</dbReference>
<evidence type="ECO:0000259" key="5">
    <source>
        <dbReference type="PROSITE" id="PS50020"/>
    </source>
</evidence>
<dbReference type="InterPro" id="IPR001680">
    <property type="entry name" value="WD40_rpt"/>
</dbReference>
<dbReference type="Gene3D" id="2.130.10.10">
    <property type="entry name" value="YVTN repeat-like/Quinoprotein amine dehydrogenase"/>
    <property type="match status" value="2"/>
</dbReference>
<dbReference type="CDD" id="cd00201">
    <property type="entry name" value="WW"/>
    <property type="match status" value="1"/>
</dbReference>
<dbReference type="Pfam" id="PF00400">
    <property type="entry name" value="WD40"/>
    <property type="match status" value="6"/>
</dbReference>
<keyword evidence="2" id="KW-0677">Repeat</keyword>